<reference evidence="2" key="2">
    <citation type="submission" date="2023-05" db="EMBL/GenBank/DDBJ databases">
        <authorList>
            <consortium name="Lawrence Berkeley National Laboratory"/>
            <person name="Steindorff A."/>
            <person name="Hensen N."/>
            <person name="Bonometti L."/>
            <person name="Westerberg I."/>
            <person name="Brannstrom I.O."/>
            <person name="Guillou S."/>
            <person name="Cros-Aarteil S."/>
            <person name="Calhoun S."/>
            <person name="Haridas S."/>
            <person name="Kuo A."/>
            <person name="Mondo S."/>
            <person name="Pangilinan J."/>
            <person name="Riley R."/>
            <person name="Labutti K."/>
            <person name="Andreopoulos B."/>
            <person name="Lipzen A."/>
            <person name="Chen C."/>
            <person name="Yanf M."/>
            <person name="Daum C."/>
            <person name="Ng V."/>
            <person name="Clum A."/>
            <person name="Ohm R."/>
            <person name="Martin F."/>
            <person name="Silar P."/>
            <person name="Natvig D."/>
            <person name="Lalanne C."/>
            <person name="Gautier V."/>
            <person name="Ament-Velasquez S.L."/>
            <person name="Kruys A."/>
            <person name="Hutchinson M.I."/>
            <person name="Powell A.J."/>
            <person name="Barry K."/>
            <person name="Miller A.N."/>
            <person name="Grigoriev I.V."/>
            <person name="Debuchy R."/>
            <person name="Gladieux P."/>
            <person name="Thoren M.H."/>
            <person name="Johannesson H."/>
        </authorList>
    </citation>
    <scope>NUCLEOTIDE SEQUENCE</scope>
    <source>
        <strain evidence="2">PSN293</strain>
    </source>
</reference>
<evidence type="ECO:0008006" key="4">
    <source>
        <dbReference type="Google" id="ProtNLM"/>
    </source>
</evidence>
<dbReference type="Pfam" id="PF17119">
    <property type="entry name" value="MMU163"/>
    <property type="match status" value="1"/>
</dbReference>
<feature type="non-terminal residue" evidence="2">
    <location>
        <position position="1"/>
    </location>
</feature>
<feature type="region of interest" description="Disordered" evidence="1">
    <location>
        <begin position="179"/>
        <end position="205"/>
    </location>
</feature>
<sequence length="286" mass="31414">SIRRSASSLSTSIYTQRIPPLQNVDTRQPRTSPQAWFNSNFPVRQNELVTNPDKPPDDRKVKLGKTLRILQEHLPTLLQTPLPQEVLSPNISLHLFPSTHPHLPTVTGRVAYMAALWTSPIAWNRVPIIGNVKLEILSERMVNQPPVYSVPRRQGACGEQLVVRWRTVGKSKNWGLPFIKNGTTSNSKGSAGNGTSTTGGDESTAEVKAPVGMAEPVGSSKEFTGLFIFDFDKEGRILSHTIEHVQQSGQWEKGVGAKVVGLTDWLLGGMKGSEGGETCPMFSRKQ</sequence>
<feature type="compositionally biased region" description="Low complexity" evidence="1">
    <location>
        <begin position="181"/>
        <end position="200"/>
    </location>
</feature>
<accession>A0AAN6Y6H8</accession>
<evidence type="ECO:0000313" key="3">
    <source>
        <dbReference type="Proteomes" id="UP001301769"/>
    </source>
</evidence>
<reference evidence="2" key="1">
    <citation type="journal article" date="2023" name="Mol. Phylogenet. Evol.">
        <title>Genome-scale phylogeny and comparative genomics of the fungal order Sordariales.</title>
        <authorList>
            <person name="Hensen N."/>
            <person name="Bonometti L."/>
            <person name="Westerberg I."/>
            <person name="Brannstrom I.O."/>
            <person name="Guillou S."/>
            <person name="Cros-Aarteil S."/>
            <person name="Calhoun S."/>
            <person name="Haridas S."/>
            <person name="Kuo A."/>
            <person name="Mondo S."/>
            <person name="Pangilinan J."/>
            <person name="Riley R."/>
            <person name="LaButti K."/>
            <person name="Andreopoulos B."/>
            <person name="Lipzen A."/>
            <person name="Chen C."/>
            <person name="Yan M."/>
            <person name="Daum C."/>
            <person name="Ng V."/>
            <person name="Clum A."/>
            <person name="Steindorff A."/>
            <person name="Ohm R.A."/>
            <person name="Martin F."/>
            <person name="Silar P."/>
            <person name="Natvig D.O."/>
            <person name="Lalanne C."/>
            <person name="Gautier V."/>
            <person name="Ament-Velasquez S.L."/>
            <person name="Kruys A."/>
            <person name="Hutchinson M.I."/>
            <person name="Powell A.J."/>
            <person name="Barry K."/>
            <person name="Miller A.N."/>
            <person name="Grigoriev I.V."/>
            <person name="Debuchy R."/>
            <person name="Gladieux P."/>
            <person name="Hiltunen Thoren M."/>
            <person name="Johannesson H."/>
        </authorList>
    </citation>
    <scope>NUCLEOTIDE SEQUENCE</scope>
    <source>
        <strain evidence="2">PSN293</strain>
    </source>
</reference>
<gene>
    <name evidence="2" type="ORF">QBC37DRAFT_263055</name>
</gene>
<proteinExistence type="predicted"/>
<dbReference type="Proteomes" id="UP001301769">
    <property type="component" value="Unassembled WGS sequence"/>
</dbReference>
<dbReference type="PANTHER" id="PTHR31094">
    <property type="entry name" value="RIKEN CDNA 2310061I04 GENE"/>
    <property type="match status" value="1"/>
</dbReference>
<name>A0AAN6Y6H8_9PEZI</name>
<organism evidence="2 3">
    <name type="scientific">Rhypophila decipiens</name>
    <dbReference type="NCBI Taxonomy" id="261697"/>
    <lineage>
        <taxon>Eukaryota</taxon>
        <taxon>Fungi</taxon>
        <taxon>Dikarya</taxon>
        <taxon>Ascomycota</taxon>
        <taxon>Pezizomycotina</taxon>
        <taxon>Sordariomycetes</taxon>
        <taxon>Sordariomycetidae</taxon>
        <taxon>Sordariales</taxon>
        <taxon>Naviculisporaceae</taxon>
        <taxon>Rhypophila</taxon>
    </lineage>
</organism>
<dbReference type="InterPro" id="IPR018790">
    <property type="entry name" value="DUF2358"/>
</dbReference>
<keyword evidence="3" id="KW-1185">Reference proteome</keyword>
<comment type="caution">
    <text evidence="2">The sequence shown here is derived from an EMBL/GenBank/DDBJ whole genome shotgun (WGS) entry which is preliminary data.</text>
</comment>
<dbReference type="InterPro" id="IPR031342">
    <property type="entry name" value="Mug163-like"/>
</dbReference>
<evidence type="ECO:0000256" key="1">
    <source>
        <dbReference type="SAM" id="MobiDB-lite"/>
    </source>
</evidence>
<dbReference type="EMBL" id="MU858132">
    <property type="protein sequence ID" value="KAK4212195.1"/>
    <property type="molecule type" value="Genomic_DNA"/>
</dbReference>
<evidence type="ECO:0000313" key="2">
    <source>
        <dbReference type="EMBL" id="KAK4212195.1"/>
    </source>
</evidence>
<dbReference type="PANTHER" id="PTHR31094:SF2">
    <property type="entry name" value="RIKEN CDNA 2310061I04 GENE"/>
    <property type="match status" value="1"/>
</dbReference>
<feature type="non-terminal residue" evidence="2">
    <location>
        <position position="286"/>
    </location>
</feature>
<protein>
    <recommendedName>
        <fullName evidence="4">Chromosome transmission fidelity protein 4</fullName>
    </recommendedName>
</protein>
<dbReference type="AlphaFoldDB" id="A0AAN6Y6H8"/>